<reference evidence="3" key="2">
    <citation type="submission" date="2019-07" db="EMBL/GenBank/DDBJ databases">
        <authorList>
            <person name="Seetharam A."/>
            <person name="Woodhouse M."/>
            <person name="Cannon E."/>
        </authorList>
    </citation>
    <scope>NUCLEOTIDE SEQUENCE [LARGE SCALE GENOMIC DNA]</scope>
    <source>
        <strain evidence="3">cv. B73</strain>
    </source>
</reference>
<dbReference type="EMBL" id="CM007650">
    <property type="protein sequence ID" value="ONM55148.1"/>
    <property type="molecule type" value="Genomic_DNA"/>
</dbReference>
<name>A0A1D6I4T1_MAIZE</name>
<evidence type="ECO:0000313" key="3">
    <source>
        <dbReference type="EnsemblPlants" id="Zm00001eb313600_P001"/>
    </source>
</evidence>
<dbReference type="Proteomes" id="UP000007305">
    <property type="component" value="Chromosome 7"/>
</dbReference>
<feature type="region of interest" description="Disordered" evidence="1">
    <location>
        <begin position="1"/>
        <end position="20"/>
    </location>
</feature>
<gene>
    <name evidence="3" type="primary">LOC100279158</name>
    <name evidence="2" type="ORF">ZEAMMB73_Zm00001d020572</name>
</gene>
<organism evidence="2">
    <name type="scientific">Zea mays</name>
    <name type="common">Maize</name>
    <dbReference type="NCBI Taxonomy" id="4577"/>
    <lineage>
        <taxon>Eukaryota</taxon>
        <taxon>Viridiplantae</taxon>
        <taxon>Streptophyta</taxon>
        <taxon>Embryophyta</taxon>
        <taxon>Tracheophyta</taxon>
        <taxon>Spermatophyta</taxon>
        <taxon>Magnoliopsida</taxon>
        <taxon>Liliopsida</taxon>
        <taxon>Poales</taxon>
        <taxon>Poaceae</taxon>
        <taxon>PACMAD clade</taxon>
        <taxon>Panicoideae</taxon>
        <taxon>Andropogonodae</taxon>
        <taxon>Andropogoneae</taxon>
        <taxon>Tripsacinae</taxon>
        <taxon>Zea</taxon>
    </lineage>
</organism>
<evidence type="ECO:0000313" key="4">
    <source>
        <dbReference type="Proteomes" id="UP000007305"/>
    </source>
</evidence>
<sequence length="136" mass="15169">MPLAAAVSLPSPTPGPREPRLRRTLDAVHRPSPPHCPHRRPPAGLAQIMEDVEATARGRVSQHHRHERGSRGLRALRRRRPRAPALRGNPWAQGVWCRRCPTASCSRYAIVVSVHARNLDTCNCQNSFGQLFVLTV</sequence>
<proteinExistence type="predicted"/>
<evidence type="ECO:0000313" key="2">
    <source>
        <dbReference type="EMBL" id="ONM55148.1"/>
    </source>
</evidence>
<reference evidence="2 4" key="1">
    <citation type="submission" date="2015-12" db="EMBL/GenBank/DDBJ databases">
        <title>Update maize B73 reference genome by single molecule sequencing technologies.</title>
        <authorList>
            <consortium name="Maize Genome Sequencing Project"/>
            <person name="Ware D."/>
        </authorList>
    </citation>
    <scope>NUCLEOTIDE SEQUENCE [LARGE SCALE GENOMIC DNA]</scope>
    <source>
        <strain evidence="4">cv. B73</strain>
        <tissue evidence="2">Seedling</tissue>
    </source>
</reference>
<dbReference type="Gramene" id="Zm00001eb313600_T001">
    <property type="protein sequence ID" value="Zm00001eb313600_P001"/>
    <property type="gene ID" value="Zm00001eb313600"/>
</dbReference>
<dbReference type="EnsemblPlants" id="Zm00001eb313600_T001">
    <property type="protein sequence ID" value="Zm00001eb313600_P001"/>
    <property type="gene ID" value="Zm00001eb313600"/>
</dbReference>
<accession>A0A1D6I4T1</accession>
<evidence type="ECO:0000256" key="1">
    <source>
        <dbReference type="SAM" id="MobiDB-lite"/>
    </source>
</evidence>
<dbReference type="ExpressionAtlas" id="A0A1D6I4T1">
    <property type="expression patterns" value="baseline and differential"/>
</dbReference>
<reference evidence="3" key="3">
    <citation type="submission" date="2021-05" db="UniProtKB">
        <authorList>
            <consortium name="EnsemblPlants"/>
        </authorList>
    </citation>
    <scope>IDENTIFICATION</scope>
    <source>
        <strain evidence="3">cv. B73</strain>
    </source>
</reference>
<keyword evidence="4" id="KW-1185">Reference proteome</keyword>
<dbReference type="AlphaFoldDB" id="A0A1D6I4T1"/>
<protein>
    <submittedName>
        <fullName evidence="2">Pentatricopeptide repeat-containing protein</fullName>
    </submittedName>
</protein>